<reference evidence="11 12" key="1">
    <citation type="journal article" date="2020" name="Nat. Commun.">
        <title>Donkey genomes provide new insights into domestication and selection for coat color.</title>
        <authorList>
            <person name="Wang"/>
            <person name="C."/>
            <person name="Li"/>
            <person name="H."/>
            <person name="Guo"/>
            <person name="Y."/>
            <person name="Huang"/>
            <person name="J."/>
            <person name="Sun"/>
            <person name="Y."/>
            <person name="Min"/>
            <person name="J."/>
            <person name="Wang"/>
            <person name="J."/>
            <person name="Fang"/>
            <person name="X."/>
            <person name="Zhao"/>
            <person name="Z."/>
            <person name="Wang"/>
            <person name="S."/>
            <person name="Zhang"/>
            <person name="Y."/>
            <person name="Liu"/>
            <person name="Q."/>
            <person name="Jiang"/>
            <person name="Q."/>
            <person name="Wang"/>
            <person name="X."/>
            <person name="Guo"/>
            <person name="Y."/>
            <person name="Yang"/>
            <person name="C."/>
            <person name="Wang"/>
            <person name="Y."/>
            <person name="Tian"/>
            <person name="F."/>
            <person name="Zhuang"/>
            <person name="G."/>
            <person name="Fan"/>
            <person name="Y."/>
            <person name="Gao"/>
            <person name="Q."/>
            <person name="Li"/>
            <person name="Y."/>
            <person name="Ju"/>
            <person name="Z."/>
            <person name="Li"/>
            <person name="J."/>
            <person name="Li"/>
            <person name="R."/>
            <person name="Hou"/>
            <person name="M."/>
            <person name="Yang"/>
            <person name="G."/>
            <person name="Liu"/>
            <person name="G."/>
            <person name="Liu"/>
            <person name="W."/>
            <person name="Guo"/>
            <person name="J."/>
            <person name="Pan"/>
            <person name="S."/>
            <person name="Fan"/>
            <person name="G."/>
            <person name="Zhang"/>
            <person name="W."/>
            <person name="Zhang"/>
            <person name="R."/>
            <person name="Yu"/>
            <person name="J."/>
            <person name="Zhang"/>
            <person name="X."/>
            <person name="Yin"/>
            <person name="Q."/>
            <person name="Ji"/>
            <person name="C."/>
            <person name="Jin"/>
            <person name="Y."/>
            <person name="Yue"/>
            <person name="G."/>
            <person name="Liu"/>
            <person name="M."/>
            <person name="Xu"/>
            <person name="J."/>
            <person name="Liu"/>
            <person name="S."/>
            <person name="Jordana"/>
            <person name="J."/>
            <person name="Noce"/>
            <person name="A."/>
            <person name="Amills"/>
            <person name="M."/>
            <person name="Wu"/>
            <person name="D.D."/>
            <person name="Li"/>
            <person name="S."/>
            <person name="Zhou"/>
            <person name="X. and Zhong"/>
            <person name="J."/>
        </authorList>
    </citation>
    <scope>NUCLEOTIDE SEQUENCE [LARGE SCALE GENOMIC DNA]</scope>
</reference>
<dbReference type="Pfam" id="PF00363">
    <property type="entry name" value="Casein"/>
    <property type="match status" value="1"/>
</dbReference>
<reference evidence="11" key="3">
    <citation type="submission" date="2025-09" db="UniProtKB">
        <authorList>
            <consortium name="Ensembl"/>
        </authorList>
    </citation>
    <scope>IDENTIFICATION</scope>
</reference>
<name>A0A9L0K6W9_EQUAS</name>
<comment type="similarity">
    <text evidence="3">Belongs to the alpha-casein family.</text>
</comment>
<organism evidence="11 12">
    <name type="scientific">Equus asinus</name>
    <name type="common">Donkey</name>
    <name type="synonym">Equus africanus asinus</name>
    <dbReference type="NCBI Taxonomy" id="9793"/>
    <lineage>
        <taxon>Eukaryota</taxon>
        <taxon>Metazoa</taxon>
        <taxon>Chordata</taxon>
        <taxon>Craniata</taxon>
        <taxon>Vertebrata</taxon>
        <taxon>Euteleostomi</taxon>
        <taxon>Mammalia</taxon>
        <taxon>Eutheria</taxon>
        <taxon>Laurasiatheria</taxon>
        <taxon>Perissodactyla</taxon>
        <taxon>Equidae</taxon>
        <taxon>Equus</taxon>
    </lineage>
</organism>
<evidence type="ECO:0000313" key="12">
    <source>
        <dbReference type="Proteomes" id="UP000694387"/>
    </source>
</evidence>
<dbReference type="InterPro" id="IPR026999">
    <property type="entry name" value="Alpha-s1_casein"/>
</dbReference>
<comment type="subcellular location">
    <subcellularLocation>
        <location evidence="2">Secreted</location>
    </subcellularLocation>
</comment>
<dbReference type="GeneTree" id="ENSGT00390000017378"/>
<evidence type="ECO:0000256" key="4">
    <source>
        <dbReference type="ARBA" id="ARBA00021479"/>
    </source>
</evidence>
<proteinExistence type="inferred from homology"/>
<keyword evidence="12" id="KW-1185">Reference proteome</keyword>
<gene>
    <name evidence="11" type="primary">CSN1S1</name>
</gene>
<dbReference type="GO" id="GO:1903496">
    <property type="term" value="P:response to 11-deoxycorticosterone"/>
    <property type="evidence" value="ECO:0007669"/>
    <property type="project" value="TreeGrafter"/>
</dbReference>
<keyword evidence="6" id="KW-0597">Phosphoprotein</keyword>
<dbReference type="Ensembl" id="ENSEAST00005052990.1">
    <property type="protein sequence ID" value="ENSEASP00005060578.1"/>
    <property type="gene ID" value="ENSEASG00005026555.1"/>
</dbReference>
<protein>
    <recommendedName>
        <fullName evidence="4">Alpha-S1-casein</fullName>
    </recommendedName>
</protein>
<evidence type="ECO:0000256" key="10">
    <source>
        <dbReference type="SAM" id="SignalP"/>
    </source>
</evidence>
<evidence type="ECO:0000313" key="11">
    <source>
        <dbReference type="Ensembl" id="ENSEASP00005060578.1"/>
    </source>
</evidence>
<evidence type="ECO:0000256" key="3">
    <source>
        <dbReference type="ARBA" id="ARBA00010179"/>
    </source>
</evidence>
<evidence type="ECO:0000256" key="5">
    <source>
        <dbReference type="ARBA" id="ARBA00022525"/>
    </source>
</evidence>
<evidence type="ECO:0000256" key="9">
    <source>
        <dbReference type="SAM" id="MobiDB-lite"/>
    </source>
</evidence>
<dbReference type="GO" id="GO:1903494">
    <property type="term" value="P:response to dehydroepiandrosterone"/>
    <property type="evidence" value="ECO:0007669"/>
    <property type="project" value="TreeGrafter"/>
</dbReference>
<dbReference type="AlphaFoldDB" id="A0A9L0K6W9"/>
<dbReference type="InterPro" id="IPR001588">
    <property type="entry name" value="Casein"/>
</dbReference>
<reference evidence="11" key="2">
    <citation type="submission" date="2025-08" db="UniProtKB">
        <authorList>
            <consortium name="Ensembl"/>
        </authorList>
    </citation>
    <scope>IDENTIFICATION</scope>
</reference>
<evidence type="ECO:0000256" key="7">
    <source>
        <dbReference type="ARBA" id="ARBA00022729"/>
    </source>
</evidence>
<feature type="region of interest" description="Disordered" evidence="9">
    <location>
        <begin position="71"/>
        <end position="102"/>
    </location>
</feature>
<dbReference type="PANTHER" id="PTHR10240:SF0">
    <property type="entry name" value="ALPHA-S1-CASEIN"/>
    <property type="match status" value="1"/>
</dbReference>
<dbReference type="GO" id="GO:0032355">
    <property type="term" value="P:response to estradiol"/>
    <property type="evidence" value="ECO:0007669"/>
    <property type="project" value="TreeGrafter"/>
</dbReference>
<keyword evidence="8" id="KW-0494">Milk protein</keyword>
<dbReference type="InterPro" id="IPR031305">
    <property type="entry name" value="Casein_CS"/>
</dbReference>
<accession>A0A9L0K6W9</accession>
<feature type="signal peptide" evidence="10">
    <location>
        <begin position="1"/>
        <end position="15"/>
    </location>
</feature>
<keyword evidence="7 10" id="KW-0732">Signal</keyword>
<evidence type="ECO:0000256" key="6">
    <source>
        <dbReference type="ARBA" id="ARBA00022553"/>
    </source>
</evidence>
<evidence type="ECO:0000256" key="8">
    <source>
        <dbReference type="ARBA" id="ARBA00022743"/>
    </source>
</evidence>
<comment type="function">
    <text evidence="1">Important role in the capacity of milk to transport calcium phosphate.</text>
</comment>
<dbReference type="GO" id="GO:0032570">
    <property type="term" value="P:response to progesterone"/>
    <property type="evidence" value="ECO:0007669"/>
    <property type="project" value="TreeGrafter"/>
</dbReference>
<keyword evidence="5" id="KW-0964">Secreted</keyword>
<evidence type="ECO:0000256" key="2">
    <source>
        <dbReference type="ARBA" id="ARBA00004613"/>
    </source>
</evidence>
<dbReference type="Proteomes" id="UP000694387">
    <property type="component" value="Chromosome 3"/>
</dbReference>
<sequence length="252" mass="29838">MKLLILTCLVAVALARPKLPHRHPEIIQNEQDSREKVLKERKFPSFALHTPREEYINELNRQRELLKEKQKDEHKEYLIEDPEQQESSSTSSSERSCESSKGEYFTSTSIILNNLPGESGEKRKGNLEYKEVVPINTEKRIPREDMLYQHTLEQLRRLSKYNQLQLQAIYAQEQLLRMKENSQRKPMRVVNQEQAYFYLEPFQPSYQLDVYPYAAWFHPAQIMQHVAYSPFHDTAKLIASENSEKTDIIPEW</sequence>
<dbReference type="PROSITE" id="PS00306">
    <property type="entry name" value="CASEIN_ALPHA_BETA"/>
    <property type="match status" value="1"/>
</dbReference>
<evidence type="ECO:0000256" key="1">
    <source>
        <dbReference type="ARBA" id="ARBA00003383"/>
    </source>
</evidence>
<feature type="chain" id="PRO_5040464510" description="Alpha-S1-casein" evidence="10">
    <location>
        <begin position="16"/>
        <end position="252"/>
    </location>
</feature>
<dbReference type="GO" id="GO:0005615">
    <property type="term" value="C:extracellular space"/>
    <property type="evidence" value="ECO:0007669"/>
    <property type="project" value="TreeGrafter"/>
</dbReference>
<dbReference type="PANTHER" id="PTHR10240">
    <property type="entry name" value="ALPHA-S1-CASEIN"/>
    <property type="match status" value="1"/>
</dbReference>